<organism evidence="10 11">
    <name type="scientific">Aureimonas flava</name>
    <dbReference type="NCBI Taxonomy" id="2320271"/>
    <lineage>
        <taxon>Bacteria</taxon>
        <taxon>Pseudomonadati</taxon>
        <taxon>Pseudomonadota</taxon>
        <taxon>Alphaproteobacteria</taxon>
        <taxon>Hyphomicrobiales</taxon>
        <taxon>Aurantimonadaceae</taxon>
        <taxon>Aureimonas</taxon>
    </lineage>
</organism>
<dbReference type="AlphaFoldDB" id="A0A3A1WW58"/>
<keyword evidence="11" id="KW-1185">Reference proteome</keyword>
<dbReference type="SUPFAM" id="SSF161098">
    <property type="entry name" value="MetI-like"/>
    <property type="match status" value="1"/>
</dbReference>
<keyword evidence="2 8" id="KW-0813">Transport</keyword>
<comment type="subcellular location">
    <subcellularLocation>
        <location evidence="1">Cell inner membrane</location>
        <topology evidence="1">Multi-pass membrane protein</topology>
    </subcellularLocation>
    <subcellularLocation>
        <location evidence="8">Cell membrane</location>
        <topology evidence="8">Multi-pass membrane protein</topology>
    </subcellularLocation>
</comment>
<dbReference type="RefSeq" id="WP_119537910.1">
    <property type="nucleotide sequence ID" value="NZ_QYRN01000001.1"/>
</dbReference>
<dbReference type="OrthoDB" id="9815533at2"/>
<comment type="caution">
    <text evidence="10">The sequence shown here is derived from an EMBL/GenBank/DDBJ whole genome shotgun (WGS) entry which is preliminary data.</text>
</comment>
<dbReference type="Proteomes" id="UP000265750">
    <property type="component" value="Unassembled WGS sequence"/>
</dbReference>
<feature type="transmembrane region" description="Helical" evidence="8">
    <location>
        <begin position="106"/>
        <end position="128"/>
    </location>
</feature>
<name>A0A3A1WW58_9HYPH</name>
<evidence type="ECO:0000313" key="10">
    <source>
        <dbReference type="EMBL" id="RIY03252.1"/>
    </source>
</evidence>
<evidence type="ECO:0000256" key="6">
    <source>
        <dbReference type="ARBA" id="ARBA00022989"/>
    </source>
</evidence>
<keyword evidence="5 8" id="KW-0812">Transmembrane</keyword>
<gene>
    <name evidence="10" type="ORF">D3218_00290</name>
</gene>
<dbReference type="CDD" id="cd06261">
    <property type="entry name" value="TM_PBP2"/>
    <property type="match status" value="1"/>
</dbReference>
<keyword evidence="3" id="KW-1003">Cell membrane</keyword>
<feature type="transmembrane region" description="Helical" evidence="8">
    <location>
        <begin position="12"/>
        <end position="38"/>
    </location>
</feature>
<feature type="transmembrane region" description="Helical" evidence="8">
    <location>
        <begin position="181"/>
        <end position="203"/>
    </location>
</feature>
<dbReference type="PROSITE" id="PS50928">
    <property type="entry name" value="ABC_TM1"/>
    <property type="match status" value="1"/>
</dbReference>
<evidence type="ECO:0000256" key="8">
    <source>
        <dbReference type="RuleBase" id="RU363032"/>
    </source>
</evidence>
<evidence type="ECO:0000256" key="4">
    <source>
        <dbReference type="ARBA" id="ARBA00022519"/>
    </source>
</evidence>
<dbReference type="GO" id="GO:0055085">
    <property type="term" value="P:transmembrane transport"/>
    <property type="evidence" value="ECO:0007669"/>
    <property type="project" value="InterPro"/>
</dbReference>
<evidence type="ECO:0000256" key="7">
    <source>
        <dbReference type="ARBA" id="ARBA00023136"/>
    </source>
</evidence>
<evidence type="ECO:0000256" key="3">
    <source>
        <dbReference type="ARBA" id="ARBA00022475"/>
    </source>
</evidence>
<comment type="similarity">
    <text evidence="8">Belongs to the binding-protein-dependent transport system permease family.</text>
</comment>
<protein>
    <submittedName>
        <fullName evidence="10">ABC transporter permease</fullName>
    </submittedName>
</protein>
<evidence type="ECO:0000256" key="1">
    <source>
        <dbReference type="ARBA" id="ARBA00004429"/>
    </source>
</evidence>
<dbReference type="Pfam" id="PF00528">
    <property type="entry name" value="BPD_transp_1"/>
    <property type="match status" value="1"/>
</dbReference>
<dbReference type="InterPro" id="IPR000515">
    <property type="entry name" value="MetI-like"/>
</dbReference>
<keyword evidence="7 8" id="KW-0472">Membrane</keyword>
<dbReference type="PANTHER" id="PTHR43357">
    <property type="entry name" value="INNER MEMBRANE ABC TRANSPORTER PERMEASE PROTEIN YDCV"/>
    <property type="match status" value="1"/>
</dbReference>
<feature type="transmembrane region" description="Helical" evidence="8">
    <location>
        <begin position="134"/>
        <end position="160"/>
    </location>
</feature>
<dbReference type="EMBL" id="QYRN01000001">
    <property type="protein sequence ID" value="RIY03252.1"/>
    <property type="molecule type" value="Genomic_DNA"/>
</dbReference>
<evidence type="ECO:0000256" key="5">
    <source>
        <dbReference type="ARBA" id="ARBA00022692"/>
    </source>
</evidence>
<feature type="transmembrane region" description="Helical" evidence="8">
    <location>
        <begin position="238"/>
        <end position="259"/>
    </location>
</feature>
<keyword evidence="6 8" id="KW-1133">Transmembrane helix</keyword>
<dbReference type="Gene3D" id="1.10.3720.10">
    <property type="entry name" value="MetI-like"/>
    <property type="match status" value="1"/>
</dbReference>
<feature type="domain" description="ABC transmembrane type-1" evidence="9">
    <location>
        <begin position="69"/>
        <end position="257"/>
    </location>
</feature>
<proteinExistence type="inferred from homology"/>
<accession>A0A3A1WW58</accession>
<evidence type="ECO:0000256" key="2">
    <source>
        <dbReference type="ARBA" id="ARBA00022448"/>
    </source>
</evidence>
<dbReference type="GO" id="GO:0005886">
    <property type="term" value="C:plasma membrane"/>
    <property type="evidence" value="ECO:0007669"/>
    <property type="project" value="UniProtKB-SubCell"/>
</dbReference>
<dbReference type="PANTHER" id="PTHR43357:SF4">
    <property type="entry name" value="INNER MEMBRANE ABC TRANSPORTER PERMEASE PROTEIN YDCV"/>
    <property type="match status" value="1"/>
</dbReference>
<keyword evidence="4" id="KW-0997">Cell inner membrane</keyword>
<reference evidence="11" key="1">
    <citation type="submission" date="2018-09" db="EMBL/GenBank/DDBJ databases">
        <authorList>
            <person name="Tuo L."/>
        </authorList>
    </citation>
    <scope>NUCLEOTIDE SEQUENCE [LARGE SCALE GENOMIC DNA]</scope>
    <source>
        <strain evidence="11">M2BS4Y-1</strain>
    </source>
</reference>
<evidence type="ECO:0000313" key="11">
    <source>
        <dbReference type="Proteomes" id="UP000265750"/>
    </source>
</evidence>
<sequence length="263" mass="28334">MLDAYEDSRLSFLALRCVAALVLAFLILPTLVVVPISFSASNLMEFPPRAFSLRWYENFFGSATWMEALRTSLLLGGLTAVLAVPVSFSACIGMDRLGRRFTGPMFAFVLMPSFVPGILLAIGIYFVLARLGLIGTLFGVLLGHVALAIPVAAIVLMPAVRRFDWNQVQAARSLGAGWMRSIKDVVLPQMGFTLVAAALLAFLTSLDEAVISIFVSGGANSTLTKVMFLSLRDQIDPTIAAISVLWSALVVIVVLAIGLRRPV</sequence>
<feature type="transmembrane region" description="Helical" evidence="8">
    <location>
        <begin position="73"/>
        <end position="94"/>
    </location>
</feature>
<dbReference type="InterPro" id="IPR035906">
    <property type="entry name" value="MetI-like_sf"/>
</dbReference>
<evidence type="ECO:0000259" key="9">
    <source>
        <dbReference type="PROSITE" id="PS50928"/>
    </source>
</evidence>